<dbReference type="Proteomes" id="UP000077051">
    <property type="component" value="Unassembled WGS sequence"/>
</dbReference>
<reference evidence="2 3" key="1">
    <citation type="submission" date="2015-06" db="EMBL/GenBank/DDBJ databases">
        <title>Expansion of signal transduction pathways in fungi by whole-genome duplication.</title>
        <authorList>
            <consortium name="DOE Joint Genome Institute"/>
            <person name="Corrochano L.M."/>
            <person name="Kuo A."/>
            <person name="Marcet-Houben M."/>
            <person name="Polaino S."/>
            <person name="Salamov A."/>
            <person name="Villalobos J.M."/>
            <person name="Alvarez M.I."/>
            <person name="Avalos J."/>
            <person name="Benito E.P."/>
            <person name="Benoit I."/>
            <person name="Burger G."/>
            <person name="Camino L.P."/>
            <person name="Canovas D."/>
            <person name="Cerda-Olmedo E."/>
            <person name="Cheng J.-F."/>
            <person name="Dominguez A."/>
            <person name="Elias M."/>
            <person name="Eslava A.P."/>
            <person name="Glaser F."/>
            <person name="Grimwood J."/>
            <person name="Gutierrez G."/>
            <person name="Heitman J."/>
            <person name="Henrissat B."/>
            <person name="Iturriaga E.A."/>
            <person name="Lang B.F."/>
            <person name="Lavin J.L."/>
            <person name="Lee S."/>
            <person name="Li W."/>
            <person name="Lindquist E."/>
            <person name="Lopez-Garcia S."/>
            <person name="Luque E.M."/>
            <person name="Marcos A.T."/>
            <person name="Martin J."/>
            <person name="Mccluskey K."/>
            <person name="Medina H.R."/>
            <person name="Miralles-Duran A."/>
            <person name="Miyazaki A."/>
            <person name="Munoz-Torres E."/>
            <person name="Oguiza J.A."/>
            <person name="Ohm R."/>
            <person name="Olmedo M."/>
            <person name="Orejas M."/>
            <person name="Ortiz-Castellanos L."/>
            <person name="Pisabarro A.G."/>
            <person name="Rodriguez-Romero J."/>
            <person name="Ruiz-Herrera J."/>
            <person name="Ruiz-Vazquez R."/>
            <person name="Sanz C."/>
            <person name="Schackwitz W."/>
            <person name="Schmutz J."/>
            <person name="Shahriari M."/>
            <person name="Shelest E."/>
            <person name="Silva-Franco F."/>
            <person name="Soanes D."/>
            <person name="Syed K."/>
            <person name="Tagua V.G."/>
            <person name="Talbot N.J."/>
            <person name="Thon M."/>
            <person name="De Vries R.P."/>
            <person name="Wiebenga A."/>
            <person name="Yadav J.S."/>
            <person name="Braun E.L."/>
            <person name="Baker S."/>
            <person name="Garre V."/>
            <person name="Horwitz B."/>
            <person name="Torres-Martinez S."/>
            <person name="Idnurm A."/>
            <person name="Herrera-Estrella A."/>
            <person name="Gabaldon T."/>
            <person name="Grigoriev I.V."/>
        </authorList>
    </citation>
    <scope>NUCLEOTIDE SEQUENCE [LARGE SCALE GENOMIC DNA]</scope>
    <source>
        <strain evidence="2 3">CBS 277.49</strain>
    </source>
</reference>
<dbReference type="AlphaFoldDB" id="A0A168I6M7"/>
<dbReference type="STRING" id="747725.A0A168I6M7"/>
<dbReference type="SUPFAM" id="SSF51735">
    <property type="entry name" value="NAD(P)-binding Rossmann-fold domains"/>
    <property type="match status" value="1"/>
</dbReference>
<evidence type="ECO:0000259" key="1">
    <source>
        <dbReference type="Pfam" id="PF05368"/>
    </source>
</evidence>
<dbReference type="Gene3D" id="3.40.50.720">
    <property type="entry name" value="NAD(P)-binding Rossmann-like Domain"/>
    <property type="match status" value="1"/>
</dbReference>
<protein>
    <recommendedName>
        <fullName evidence="1">NmrA-like domain-containing protein</fullName>
    </recommendedName>
</protein>
<keyword evidence="3" id="KW-1185">Reference proteome</keyword>
<comment type="caution">
    <text evidence="2">The sequence shown here is derived from an EMBL/GenBank/DDBJ whole genome shotgun (WGS) entry which is preliminary data.</text>
</comment>
<sequence>MSTERVFILGSTGNIGQKAVNDLLDNKIPVTLYARSPEKVASLFSSDLVSVVKGDYSDLSPIKEGIKGHTRLLLLVADFGDFINVKKTVATYAYEAGVQQVVDISSFSVNMGWRTSVIGSHHYHGEKAVFDIPNRGYFVALRPGRFMSNHFGMARPIADKGLYDTSEPSRAQGWISPNDIGAVAAVVLREDVKKHSDAVYNLTGDVVTGAERAIIFSRITGHEIKYIQVPAVQKYNKIMESGHFPHLFAIDLVDNLDSNDDDKITPCIEILLGRKPETLEEYLSANKDKIQ</sequence>
<dbReference type="InterPro" id="IPR008030">
    <property type="entry name" value="NmrA-like"/>
</dbReference>
<dbReference type="PANTHER" id="PTHR43162:SF1">
    <property type="entry name" value="PRESTALK A DIFFERENTIATION PROTEIN A"/>
    <property type="match status" value="1"/>
</dbReference>
<organism evidence="2 3">
    <name type="scientific">Mucor lusitanicus CBS 277.49</name>
    <dbReference type="NCBI Taxonomy" id="747725"/>
    <lineage>
        <taxon>Eukaryota</taxon>
        <taxon>Fungi</taxon>
        <taxon>Fungi incertae sedis</taxon>
        <taxon>Mucoromycota</taxon>
        <taxon>Mucoromycotina</taxon>
        <taxon>Mucoromycetes</taxon>
        <taxon>Mucorales</taxon>
        <taxon>Mucorineae</taxon>
        <taxon>Mucoraceae</taxon>
        <taxon>Mucor</taxon>
    </lineage>
</organism>
<evidence type="ECO:0000313" key="2">
    <source>
        <dbReference type="EMBL" id="OAC99612.1"/>
    </source>
</evidence>
<dbReference type="PANTHER" id="PTHR43162">
    <property type="match status" value="1"/>
</dbReference>
<dbReference type="EMBL" id="AMYB01000008">
    <property type="protein sequence ID" value="OAC99612.1"/>
    <property type="molecule type" value="Genomic_DNA"/>
</dbReference>
<dbReference type="Gene3D" id="3.90.25.10">
    <property type="entry name" value="UDP-galactose 4-epimerase, domain 1"/>
    <property type="match status" value="1"/>
</dbReference>
<evidence type="ECO:0000313" key="3">
    <source>
        <dbReference type="Proteomes" id="UP000077051"/>
    </source>
</evidence>
<name>A0A168I6M7_MUCCL</name>
<proteinExistence type="predicted"/>
<feature type="domain" description="NmrA-like" evidence="1">
    <location>
        <begin position="3"/>
        <end position="283"/>
    </location>
</feature>
<dbReference type="VEuPathDB" id="FungiDB:MUCCIDRAFT_167029"/>
<gene>
    <name evidence="2" type="ORF">MUCCIDRAFT_167029</name>
</gene>
<dbReference type="InterPro" id="IPR036291">
    <property type="entry name" value="NAD(P)-bd_dom_sf"/>
</dbReference>
<dbReference type="OrthoDB" id="10254221at2759"/>
<accession>A0A168I6M7</accession>
<dbReference type="Pfam" id="PF05368">
    <property type="entry name" value="NmrA"/>
    <property type="match status" value="1"/>
</dbReference>
<dbReference type="InterPro" id="IPR051604">
    <property type="entry name" value="Ergot_Alk_Oxidoreductase"/>
</dbReference>